<dbReference type="AlphaFoldDB" id="A0A641SAG3"/>
<protein>
    <submittedName>
        <fullName evidence="1">Alpha-galactosidase</fullName>
    </submittedName>
</protein>
<evidence type="ECO:0000313" key="1">
    <source>
        <dbReference type="EMBL" id="KAA4036664.1"/>
    </source>
</evidence>
<name>A0A641SAG3_BACOV</name>
<feature type="non-terminal residue" evidence="1">
    <location>
        <position position="1"/>
    </location>
</feature>
<reference evidence="1" key="1">
    <citation type="journal article" date="2019" name="Nat. Med.">
        <title>A library of human gut bacterial isolates paired with longitudinal multiomics data enables mechanistic microbiome research.</title>
        <authorList>
            <person name="Poyet M."/>
            <person name="Groussin M."/>
            <person name="Gibbons S.M."/>
            <person name="Avila-Pacheco J."/>
            <person name="Jiang X."/>
            <person name="Kearney S.M."/>
            <person name="Perrotta A.R."/>
            <person name="Berdy B."/>
            <person name="Zhao S."/>
            <person name="Lieberman T.D."/>
            <person name="Swanson P.K."/>
            <person name="Smith M."/>
            <person name="Roesemann S."/>
            <person name="Alexander J.E."/>
            <person name="Rich S.A."/>
            <person name="Livny J."/>
            <person name="Vlamakis H."/>
            <person name="Clish C."/>
            <person name="Bullock K."/>
            <person name="Deik A."/>
            <person name="Scott J."/>
            <person name="Pierce K.A."/>
            <person name="Xavier R.J."/>
            <person name="Alm E.J."/>
        </authorList>
    </citation>
    <scope>NUCLEOTIDE SEQUENCE</scope>
    <source>
        <strain evidence="1">BIOML-A147</strain>
    </source>
</reference>
<organism evidence="1">
    <name type="scientific">Bacteroides ovatus</name>
    <dbReference type="NCBI Taxonomy" id="28116"/>
    <lineage>
        <taxon>Bacteria</taxon>
        <taxon>Pseudomonadati</taxon>
        <taxon>Bacteroidota</taxon>
        <taxon>Bacteroidia</taxon>
        <taxon>Bacteroidales</taxon>
        <taxon>Bacteroidaceae</taxon>
        <taxon>Bacteroides</taxon>
    </lineage>
</organism>
<accession>A0A641SAG3</accession>
<dbReference type="EMBL" id="VWKO01000002">
    <property type="protein sequence ID" value="KAA4036664.1"/>
    <property type="molecule type" value="Genomic_DNA"/>
</dbReference>
<proteinExistence type="predicted"/>
<sequence length="139" mass="15555">FDYLFAITLAAQPLAWMEASNLPEEAYITASLLKKYQPLQLRFHQGVILPIGEEPSGRSWTGFQSTVSGTQGYLVVYREDNEQARGTIDTWLPEGKKVDFIPVMGSGKKFAAKVGAQGRVSFELNDKNSFALYQYEVKP</sequence>
<comment type="caution">
    <text evidence="1">The sequence shown here is derived from an EMBL/GenBank/DDBJ whole genome shotgun (WGS) entry which is preliminary data.</text>
</comment>
<gene>
    <name evidence="1" type="ORF">F3D60_00495</name>
</gene>